<evidence type="ECO:0000256" key="3">
    <source>
        <dbReference type="ARBA" id="ARBA00023170"/>
    </source>
</evidence>
<name>A0A016UCB1_9BILA</name>
<evidence type="ECO:0000256" key="1">
    <source>
        <dbReference type="ARBA" id="ARBA00023015"/>
    </source>
</evidence>
<keyword evidence="2" id="KW-0804">Transcription</keyword>
<protein>
    <recommendedName>
        <fullName evidence="6">NR LBD domain-containing protein</fullName>
    </recommendedName>
</protein>
<evidence type="ECO:0000313" key="4">
    <source>
        <dbReference type="EMBL" id="EYC12258.1"/>
    </source>
</evidence>
<dbReference type="OrthoDB" id="5807102at2759"/>
<keyword evidence="3" id="KW-0675">Receptor</keyword>
<dbReference type="STRING" id="53326.A0A016UCB1"/>
<gene>
    <name evidence="4" type="primary">Acey_s0048.g1691</name>
    <name evidence="4" type="ORF">Y032_0048g1691</name>
</gene>
<evidence type="ECO:0000256" key="2">
    <source>
        <dbReference type="ARBA" id="ARBA00023163"/>
    </source>
</evidence>
<evidence type="ECO:0000313" key="5">
    <source>
        <dbReference type="Proteomes" id="UP000024635"/>
    </source>
</evidence>
<dbReference type="SUPFAM" id="SSF48508">
    <property type="entry name" value="Nuclear receptor ligand-binding domain"/>
    <property type="match status" value="1"/>
</dbReference>
<dbReference type="InterPro" id="IPR035500">
    <property type="entry name" value="NHR-like_dom_sf"/>
</dbReference>
<reference evidence="5" key="1">
    <citation type="journal article" date="2015" name="Nat. Genet.">
        <title>The genome and transcriptome of the zoonotic hookworm Ancylostoma ceylanicum identify infection-specific gene families.</title>
        <authorList>
            <person name="Schwarz E.M."/>
            <person name="Hu Y."/>
            <person name="Antoshechkin I."/>
            <person name="Miller M.M."/>
            <person name="Sternberg P.W."/>
            <person name="Aroian R.V."/>
        </authorList>
    </citation>
    <scope>NUCLEOTIDE SEQUENCE</scope>
    <source>
        <strain evidence="5">HY135</strain>
    </source>
</reference>
<organism evidence="4 5">
    <name type="scientific">Ancylostoma ceylanicum</name>
    <dbReference type="NCBI Taxonomy" id="53326"/>
    <lineage>
        <taxon>Eukaryota</taxon>
        <taxon>Metazoa</taxon>
        <taxon>Ecdysozoa</taxon>
        <taxon>Nematoda</taxon>
        <taxon>Chromadorea</taxon>
        <taxon>Rhabditida</taxon>
        <taxon>Rhabditina</taxon>
        <taxon>Rhabditomorpha</taxon>
        <taxon>Strongyloidea</taxon>
        <taxon>Ancylostomatidae</taxon>
        <taxon>Ancylostomatinae</taxon>
        <taxon>Ancylostoma</taxon>
    </lineage>
</organism>
<evidence type="ECO:0008006" key="6">
    <source>
        <dbReference type="Google" id="ProtNLM"/>
    </source>
</evidence>
<keyword evidence="5" id="KW-1185">Reference proteome</keyword>
<accession>A0A016UCB1</accession>
<sequence length="122" mass="13689">MTRAEYLLLKAIALFEGDNVAAATTAILQALDVYFPPADRLIMENALSKYRSALVNHMRSTRPELDHEAVIERVQALLGTLTYLEALMEYGNEIMTDVILGNNGDMHGRLTIEIHMNSVREL</sequence>
<dbReference type="AlphaFoldDB" id="A0A016UCB1"/>
<proteinExistence type="predicted"/>
<dbReference type="Gene3D" id="1.10.565.10">
    <property type="entry name" value="Retinoid X Receptor"/>
    <property type="match status" value="1"/>
</dbReference>
<dbReference type="Proteomes" id="UP000024635">
    <property type="component" value="Unassembled WGS sequence"/>
</dbReference>
<keyword evidence="1" id="KW-0805">Transcription regulation</keyword>
<dbReference type="EMBL" id="JARK01001384">
    <property type="protein sequence ID" value="EYC12258.1"/>
    <property type="molecule type" value="Genomic_DNA"/>
</dbReference>
<comment type="caution">
    <text evidence="4">The sequence shown here is derived from an EMBL/GenBank/DDBJ whole genome shotgun (WGS) entry which is preliminary data.</text>
</comment>